<dbReference type="PANTHER" id="PTHR19328">
    <property type="entry name" value="HEDGEHOG-INTERACTING PROTEIN"/>
    <property type="match status" value="1"/>
</dbReference>
<dbReference type="InterPro" id="IPR011041">
    <property type="entry name" value="Quinoprot_gluc/sorb_DH_b-prop"/>
</dbReference>
<feature type="signal peptide" evidence="1">
    <location>
        <begin position="1"/>
        <end position="28"/>
    </location>
</feature>
<gene>
    <name evidence="3" type="ORF">D3871_01725</name>
</gene>
<evidence type="ECO:0000256" key="1">
    <source>
        <dbReference type="SAM" id="SignalP"/>
    </source>
</evidence>
<evidence type="ECO:0000313" key="4">
    <source>
        <dbReference type="Proteomes" id="UP000265955"/>
    </source>
</evidence>
<dbReference type="InterPro" id="IPR054539">
    <property type="entry name" value="Beta-prop_PDH"/>
</dbReference>
<dbReference type="Pfam" id="PF22807">
    <property type="entry name" value="TrAA12"/>
    <property type="match status" value="1"/>
</dbReference>
<sequence>MHSPIQSVRRRRKGAALPLLFCATFLSACGDGGTSANAAFASEATVSASLTPQALQAADLVASVIQPLEVPPALAQSPFDEPKNLLVPPGFGVRVFARVAKARFMAVAPNGDVLVSVPSAGKIVLLRERPNDTPQAFDYATGMRNPHDMVFHRIGDVTYLYVAESNRITRSVYQGGEVGSAAREILIDGLPDNSTPELQGRYGHELKNIALSPDHKLYVSIASTCNACVEDDNSDPVRGAIYEYSADGTSPRLFARGLRNAEGLDFLPGTTTLWVSVNNRDDVRVPIDADLDGDYISDRGKLMPSYVDDNPPELFTSVRAGGNYGWPFCNAIPSSSMSTLDTLPDYEFNRDNSVLNCASVDRSAKGILAHSAPLGFSFLHASAVPAAYRTGAAVAQHGCWNCTSLRAGYKVSFFPFDAVGNAGMEIDLVTGFVINPAARTVWGRPVDVVPDARGNLLISDDYANAIYQLYPR</sequence>
<proteinExistence type="predicted"/>
<dbReference type="PANTHER" id="PTHR19328:SF53">
    <property type="entry name" value="MEMBRANE PROTEIN"/>
    <property type="match status" value="1"/>
</dbReference>
<feature type="chain" id="PRO_5017345472" evidence="1">
    <location>
        <begin position="29"/>
        <end position="472"/>
    </location>
</feature>
<evidence type="ECO:0000259" key="2">
    <source>
        <dbReference type="Pfam" id="PF22807"/>
    </source>
</evidence>
<comment type="caution">
    <text evidence="3">The sequence shown here is derived from an EMBL/GenBank/DDBJ whole genome shotgun (WGS) entry which is preliminary data.</text>
</comment>
<protein>
    <submittedName>
        <fullName evidence="3">Sugar dehydrogenase</fullName>
    </submittedName>
</protein>
<dbReference type="SUPFAM" id="SSF50952">
    <property type="entry name" value="Soluble quinoprotein glucose dehydrogenase"/>
    <property type="match status" value="1"/>
</dbReference>
<dbReference type="AlphaFoldDB" id="A0A3A3FPK0"/>
<dbReference type="Proteomes" id="UP000265955">
    <property type="component" value="Unassembled WGS sequence"/>
</dbReference>
<dbReference type="InterPro" id="IPR011042">
    <property type="entry name" value="6-blade_b-propeller_TolB-like"/>
</dbReference>
<feature type="domain" description="Pyrroloquinoline quinone-dependent pyranose dehydrogenase beta-propeller" evidence="2">
    <location>
        <begin position="89"/>
        <end position="469"/>
    </location>
</feature>
<evidence type="ECO:0000313" key="3">
    <source>
        <dbReference type="EMBL" id="RJF97390.1"/>
    </source>
</evidence>
<dbReference type="Gene3D" id="2.120.10.30">
    <property type="entry name" value="TolB, C-terminal domain"/>
    <property type="match status" value="1"/>
</dbReference>
<reference evidence="4" key="1">
    <citation type="submission" date="2018-09" db="EMBL/GenBank/DDBJ databases">
        <authorList>
            <person name="Zhu H."/>
        </authorList>
    </citation>
    <scope>NUCLEOTIDE SEQUENCE [LARGE SCALE GENOMIC DNA]</scope>
    <source>
        <strain evidence="4">K1R23-30</strain>
    </source>
</reference>
<dbReference type="EMBL" id="QYUO01000001">
    <property type="protein sequence ID" value="RJF97390.1"/>
    <property type="molecule type" value="Genomic_DNA"/>
</dbReference>
<name>A0A3A3FPK0_9BURK</name>
<keyword evidence="1" id="KW-0732">Signal</keyword>
<keyword evidence="4" id="KW-1185">Reference proteome</keyword>
<accession>A0A3A3FPK0</accession>
<organism evidence="3 4">
    <name type="scientific">Noviherbaspirillum saxi</name>
    <dbReference type="NCBI Taxonomy" id="2320863"/>
    <lineage>
        <taxon>Bacteria</taxon>
        <taxon>Pseudomonadati</taxon>
        <taxon>Pseudomonadota</taxon>
        <taxon>Betaproteobacteria</taxon>
        <taxon>Burkholderiales</taxon>
        <taxon>Oxalobacteraceae</taxon>
        <taxon>Noviherbaspirillum</taxon>
    </lineage>
</organism>